<dbReference type="Pfam" id="PF13687">
    <property type="entry name" value="DUF4153"/>
    <property type="match status" value="1"/>
</dbReference>
<keyword evidence="2" id="KW-0472">Membrane</keyword>
<feature type="transmembrane region" description="Helical" evidence="2">
    <location>
        <begin position="259"/>
        <end position="279"/>
    </location>
</feature>
<feature type="transmembrane region" description="Helical" evidence="2">
    <location>
        <begin position="55"/>
        <end position="72"/>
    </location>
</feature>
<sequence>MTDQTVEADPRAVRRTTVLRLVTGLAQGLLLYWLYQANEHKFWPHTQPQADAALGLAFLFAPFVVLAGVSTLRWRTLAAWKGAAVLLAAGVGAYGVWSGDPAARGVDGLGPLNFIGLAALLFIGHHLVEPADIERRPIARFASYFDITWKHGVQLVLAAGFTGAFWLLLFLAAALFKLIGVDAIDALIKTELFAFPATTTMFAAAVQLTDVRAGLVRGVRTVALTLLAWLLPLMVLIAGGFLLTLPFTGLEPLWKTRSATAMLLTAAAFLTLLTNAAYQDGTEATAVVLKWAARLAGLLLVPIVALAAYGLSLRIGQYGLSTDRIIAAACVLVAAGYAIGYAVAAVRPGPWMKTLEATNIAMAFGVIVVLLALVTPLADPRRLSVGDQVARLEGGKVKAKDFDFRFLRFDAGRYGVDAFGRLKTSKDPEIREGARIAALLKGRYDRSDSKPSSELKPMSQIQVFPKGQALPADFVEQFGAPDAYRPFCGASDKPCRANVKDLDEDGVAEVLIEAGDGIAVYKRMDGLWKRYGFFRLTGCYPDDVDPETDMTRFITGALETTTPDMPDIKHAGQRLRITPEQPRCETAERPIKQRSAPFTPLAY</sequence>
<comment type="caution">
    <text evidence="3">The sequence shown here is derived from an EMBL/GenBank/DDBJ whole genome shotgun (WGS) entry which is preliminary data.</text>
</comment>
<evidence type="ECO:0000313" key="4">
    <source>
        <dbReference type="Proteomes" id="UP000639859"/>
    </source>
</evidence>
<organism evidence="3 4">
    <name type="scientific">Caulobacter hibisci</name>
    <dbReference type="NCBI Taxonomy" id="2035993"/>
    <lineage>
        <taxon>Bacteria</taxon>
        <taxon>Pseudomonadati</taxon>
        <taxon>Pseudomonadota</taxon>
        <taxon>Alphaproteobacteria</taxon>
        <taxon>Caulobacterales</taxon>
        <taxon>Caulobacteraceae</taxon>
        <taxon>Caulobacter</taxon>
    </lineage>
</organism>
<feature type="compositionally biased region" description="Basic and acidic residues" evidence="1">
    <location>
        <begin position="582"/>
        <end position="591"/>
    </location>
</feature>
<accession>A0ABS0T303</accession>
<feature type="transmembrane region" description="Helical" evidence="2">
    <location>
        <begin position="79"/>
        <end position="97"/>
    </location>
</feature>
<reference evidence="3 4" key="1">
    <citation type="submission" date="2020-11" db="EMBL/GenBank/DDBJ databases">
        <title>genome sequence of strain KACC 18849.</title>
        <authorList>
            <person name="Gao J."/>
            <person name="Zhang X."/>
        </authorList>
    </citation>
    <scope>NUCLEOTIDE SEQUENCE [LARGE SCALE GENOMIC DNA]</scope>
    <source>
        <strain evidence="3 4">KACC 18849</strain>
    </source>
</reference>
<keyword evidence="4" id="KW-1185">Reference proteome</keyword>
<gene>
    <name evidence="3" type="ORF">I4Q42_21570</name>
</gene>
<feature type="transmembrane region" description="Helical" evidence="2">
    <location>
        <begin position="155"/>
        <end position="176"/>
    </location>
</feature>
<evidence type="ECO:0000313" key="3">
    <source>
        <dbReference type="EMBL" id="MBI1686267.1"/>
    </source>
</evidence>
<feature type="transmembrane region" description="Helical" evidence="2">
    <location>
        <begin position="18"/>
        <end position="35"/>
    </location>
</feature>
<keyword evidence="2" id="KW-1133">Transmembrane helix</keyword>
<dbReference type="EMBL" id="JADWOX010000020">
    <property type="protein sequence ID" value="MBI1686267.1"/>
    <property type="molecule type" value="Genomic_DNA"/>
</dbReference>
<feature type="transmembrane region" description="Helical" evidence="2">
    <location>
        <begin position="109"/>
        <end position="128"/>
    </location>
</feature>
<proteinExistence type="predicted"/>
<keyword evidence="2" id="KW-0812">Transmembrane</keyword>
<dbReference type="RefSeq" id="WP_198578162.1">
    <property type="nucleotide sequence ID" value="NZ_JADWOX010000020.1"/>
</dbReference>
<dbReference type="InterPro" id="IPR025291">
    <property type="entry name" value="DUF4153"/>
</dbReference>
<evidence type="ECO:0000256" key="1">
    <source>
        <dbReference type="SAM" id="MobiDB-lite"/>
    </source>
</evidence>
<feature type="region of interest" description="Disordered" evidence="1">
    <location>
        <begin position="582"/>
        <end position="603"/>
    </location>
</feature>
<feature type="transmembrane region" description="Helical" evidence="2">
    <location>
        <begin position="358"/>
        <end position="378"/>
    </location>
</feature>
<feature type="transmembrane region" description="Helical" evidence="2">
    <location>
        <begin position="291"/>
        <end position="313"/>
    </location>
</feature>
<feature type="transmembrane region" description="Helical" evidence="2">
    <location>
        <begin position="226"/>
        <end position="247"/>
    </location>
</feature>
<dbReference type="Proteomes" id="UP000639859">
    <property type="component" value="Unassembled WGS sequence"/>
</dbReference>
<feature type="transmembrane region" description="Helical" evidence="2">
    <location>
        <begin position="325"/>
        <end position="346"/>
    </location>
</feature>
<name>A0ABS0T303_9CAUL</name>
<evidence type="ECO:0000256" key="2">
    <source>
        <dbReference type="SAM" id="Phobius"/>
    </source>
</evidence>
<protein>
    <submittedName>
        <fullName evidence="3">DUF4153 domain-containing protein</fullName>
    </submittedName>
</protein>